<keyword evidence="8" id="KW-0520">NAD</keyword>
<dbReference type="InterPro" id="IPR020084">
    <property type="entry name" value="NUDIX_hydrolase_CS"/>
</dbReference>
<dbReference type="InterPro" id="IPR015797">
    <property type="entry name" value="NUDIX_hydrolase-like_dom_sf"/>
</dbReference>
<keyword evidence="5" id="KW-0479">Metal-binding</keyword>
<dbReference type="PANTHER" id="PTHR42904:SF6">
    <property type="entry name" value="NAD-CAPPED RNA HYDROLASE NUDT12"/>
    <property type="match status" value="1"/>
</dbReference>
<evidence type="ECO:0000256" key="5">
    <source>
        <dbReference type="ARBA" id="ARBA00022723"/>
    </source>
</evidence>
<gene>
    <name evidence="11" type="ORF">FVE85_2950</name>
</gene>
<dbReference type="OMA" id="GAPHESK"/>
<dbReference type="GO" id="GO:0019677">
    <property type="term" value="P:NAD+ catabolic process"/>
    <property type="evidence" value="ECO:0007669"/>
    <property type="project" value="TreeGrafter"/>
</dbReference>
<dbReference type="AlphaFoldDB" id="A0A5J4YTA5"/>
<dbReference type="PROSITE" id="PS00893">
    <property type="entry name" value="NUDIX_BOX"/>
    <property type="match status" value="1"/>
</dbReference>
<dbReference type="GO" id="GO:0035529">
    <property type="term" value="F:NADH pyrophosphatase activity"/>
    <property type="evidence" value="ECO:0007669"/>
    <property type="project" value="TreeGrafter"/>
</dbReference>
<dbReference type="InterPro" id="IPR000086">
    <property type="entry name" value="NUDIX_hydrolase_dom"/>
</dbReference>
<comment type="caution">
    <text evidence="11">The sequence shown here is derived from an EMBL/GenBank/DDBJ whole genome shotgun (WGS) entry which is preliminary data.</text>
</comment>
<feature type="domain" description="Nudix hydrolase" evidence="10">
    <location>
        <begin position="219"/>
        <end position="343"/>
    </location>
</feature>
<organism evidence="11 12">
    <name type="scientific">Porphyridium purpureum</name>
    <name type="common">Red alga</name>
    <name type="synonym">Porphyridium cruentum</name>
    <dbReference type="NCBI Taxonomy" id="35688"/>
    <lineage>
        <taxon>Eukaryota</taxon>
        <taxon>Rhodophyta</taxon>
        <taxon>Bangiophyceae</taxon>
        <taxon>Porphyridiales</taxon>
        <taxon>Porphyridiaceae</taxon>
        <taxon>Porphyridium</taxon>
    </lineage>
</organism>
<dbReference type="EMBL" id="VRMN01000004">
    <property type="protein sequence ID" value="KAA8494709.1"/>
    <property type="molecule type" value="Genomic_DNA"/>
</dbReference>
<dbReference type="PANTHER" id="PTHR42904">
    <property type="entry name" value="NUDIX HYDROLASE, NUDC SUBFAMILY"/>
    <property type="match status" value="1"/>
</dbReference>
<comment type="catalytic activity">
    <reaction evidence="9">
        <text>a 5'-end NAD(+)-phospho-ribonucleoside in mRNA + H2O = a 5'-end phospho-adenosine-phospho-ribonucleoside in mRNA + beta-nicotinamide D-ribonucleotide + 2 H(+)</text>
        <dbReference type="Rhea" id="RHEA:60876"/>
        <dbReference type="Rhea" id="RHEA-COMP:15698"/>
        <dbReference type="Rhea" id="RHEA-COMP:15719"/>
        <dbReference type="ChEBI" id="CHEBI:14649"/>
        <dbReference type="ChEBI" id="CHEBI:15377"/>
        <dbReference type="ChEBI" id="CHEBI:15378"/>
        <dbReference type="ChEBI" id="CHEBI:144029"/>
        <dbReference type="ChEBI" id="CHEBI:144051"/>
    </reaction>
    <physiologicalReaction direction="left-to-right" evidence="9">
        <dbReference type="Rhea" id="RHEA:60877"/>
    </physiologicalReaction>
</comment>
<dbReference type="GO" id="GO:0005777">
    <property type="term" value="C:peroxisome"/>
    <property type="evidence" value="ECO:0007669"/>
    <property type="project" value="TreeGrafter"/>
</dbReference>
<dbReference type="Pfam" id="PF00293">
    <property type="entry name" value="NUDIX"/>
    <property type="match status" value="1"/>
</dbReference>
<evidence type="ECO:0000256" key="2">
    <source>
        <dbReference type="ARBA" id="ARBA00001947"/>
    </source>
</evidence>
<dbReference type="CDD" id="cd03429">
    <property type="entry name" value="NUDIX_NADH_pyrophosphatase_Nudt13"/>
    <property type="match status" value="1"/>
</dbReference>
<evidence type="ECO:0000256" key="1">
    <source>
        <dbReference type="ARBA" id="ARBA00001946"/>
    </source>
</evidence>
<evidence type="ECO:0000256" key="6">
    <source>
        <dbReference type="ARBA" id="ARBA00022801"/>
    </source>
</evidence>
<evidence type="ECO:0000256" key="7">
    <source>
        <dbReference type="ARBA" id="ARBA00022842"/>
    </source>
</evidence>
<evidence type="ECO:0000256" key="3">
    <source>
        <dbReference type="ARBA" id="ARBA00009595"/>
    </source>
</evidence>
<keyword evidence="7" id="KW-0460">Magnesium</keyword>
<proteinExistence type="inferred from homology"/>
<name>A0A5J4YTA5_PORPP</name>
<evidence type="ECO:0000256" key="4">
    <source>
        <dbReference type="ARBA" id="ARBA00012381"/>
    </source>
</evidence>
<dbReference type="SUPFAM" id="SSF55811">
    <property type="entry name" value="Nudix"/>
    <property type="match status" value="1"/>
</dbReference>
<evidence type="ECO:0000313" key="12">
    <source>
        <dbReference type="Proteomes" id="UP000324585"/>
    </source>
</evidence>
<sequence length="362" mass="39717">MVNVFAGSPLDRQNNARAEDKVRDRVDEPLAAALSEEHVAVLTHSLKFVLVETATDLRVVWLRRKTSLGEQLALSGTLPWLALGEEKNESDHRSKKLAVLSTLGDEAELLEHVGALLRDDDVVTDFRHGKLLVKDLRSAAMGAEKVLSHAEAAICAHARSLFEFHRRFRFCGLCGAEMRASHGASRRVCSRNAVGEASKPVPIGDAHELEQNCPGVVFPRTDPVVITAVRHPTEKMLLLARSARFQPNLYSCVAGFMEHGESIEEAVQRETLEETGVAVHSIKYHSSQPWPFPYSLMIGCMATASAAEITIDEKEIEAAAWFSLDELQGAINHSESVALRVPPPGAIAGVLIRDLVEKMRAE</sequence>
<dbReference type="NCBIfam" id="NF001299">
    <property type="entry name" value="PRK00241.1"/>
    <property type="match status" value="1"/>
</dbReference>
<dbReference type="EC" id="3.6.1.22" evidence="4"/>
<keyword evidence="12" id="KW-1185">Reference proteome</keyword>
<evidence type="ECO:0000313" key="11">
    <source>
        <dbReference type="EMBL" id="KAA8494709.1"/>
    </source>
</evidence>
<dbReference type="OrthoDB" id="5542at2759"/>
<dbReference type="PROSITE" id="PS51462">
    <property type="entry name" value="NUDIX"/>
    <property type="match status" value="1"/>
</dbReference>
<comment type="similarity">
    <text evidence="3">Belongs to the Nudix hydrolase family. NudC subfamily.</text>
</comment>
<dbReference type="InterPro" id="IPR049734">
    <property type="entry name" value="NudC-like_C"/>
</dbReference>
<dbReference type="InterPro" id="IPR050241">
    <property type="entry name" value="NAD-cap_RNA_hydrolase_NudC"/>
</dbReference>
<dbReference type="Proteomes" id="UP000324585">
    <property type="component" value="Unassembled WGS sequence"/>
</dbReference>
<evidence type="ECO:0000256" key="9">
    <source>
        <dbReference type="ARBA" id="ARBA00023679"/>
    </source>
</evidence>
<evidence type="ECO:0000259" key="10">
    <source>
        <dbReference type="PROSITE" id="PS51462"/>
    </source>
</evidence>
<dbReference type="GO" id="GO:0005829">
    <property type="term" value="C:cytosol"/>
    <property type="evidence" value="ECO:0007669"/>
    <property type="project" value="TreeGrafter"/>
</dbReference>
<evidence type="ECO:0000256" key="8">
    <source>
        <dbReference type="ARBA" id="ARBA00023027"/>
    </source>
</evidence>
<accession>A0A5J4YTA5</accession>
<dbReference type="Gene3D" id="3.90.79.10">
    <property type="entry name" value="Nucleoside Triphosphate Pyrophosphohydrolase"/>
    <property type="match status" value="1"/>
</dbReference>
<dbReference type="GO" id="GO:0006742">
    <property type="term" value="P:NADP+ catabolic process"/>
    <property type="evidence" value="ECO:0007669"/>
    <property type="project" value="TreeGrafter"/>
</dbReference>
<protein>
    <recommendedName>
        <fullName evidence="4">NAD(+) diphosphatase</fullName>
        <ecNumber evidence="4">3.6.1.22</ecNumber>
    </recommendedName>
</protein>
<dbReference type="GO" id="GO:0046872">
    <property type="term" value="F:metal ion binding"/>
    <property type="evidence" value="ECO:0007669"/>
    <property type="project" value="UniProtKB-KW"/>
</dbReference>
<comment type="cofactor">
    <cofactor evidence="2">
        <name>Zn(2+)</name>
        <dbReference type="ChEBI" id="CHEBI:29105"/>
    </cofactor>
</comment>
<comment type="cofactor">
    <cofactor evidence="1">
        <name>Mg(2+)</name>
        <dbReference type="ChEBI" id="CHEBI:18420"/>
    </cofactor>
</comment>
<reference evidence="12" key="1">
    <citation type="journal article" date="2019" name="Nat. Commun.">
        <title>Expansion of phycobilisome linker gene families in mesophilic red algae.</title>
        <authorList>
            <person name="Lee J."/>
            <person name="Kim D."/>
            <person name="Bhattacharya D."/>
            <person name="Yoon H.S."/>
        </authorList>
    </citation>
    <scope>NUCLEOTIDE SEQUENCE [LARGE SCALE GENOMIC DNA]</scope>
    <source>
        <strain evidence="12">CCMP 1328</strain>
    </source>
</reference>
<dbReference type="Gene3D" id="3.90.79.20">
    <property type="match status" value="1"/>
</dbReference>
<keyword evidence="6" id="KW-0378">Hydrolase</keyword>